<accession>A0ABY7F3Z6</accession>
<organism evidence="1 2">
    <name type="scientific">Mya arenaria</name>
    <name type="common">Soft-shell clam</name>
    <dbReference type="NCBI Taxonomy" id="6604"/>
    <lineage>
        <taxon>Eukaryota</taxon>
        <taxon>Metazoa</taxon>
        <taxon>Spiralia</taxon>
        <taxon>Lophotrochozoa</taxon>
        <taxon>Mollusca</taxon>
        <taxon>Bivalvia</taxon>
        <taxon>Autobranchia</taxon>
        <taxon>Heteroconchia</taxon>
        <taxon>Euheterodonta</taxon>
        <taxon>Imparidentia</taxon>
        <taxon>Neoheterodontei</taxon>
        <taxon>Myida</taxon>
        <taxon>Myoidea</taxon>
        <taxon>Myidae</taxon>
        <taxon>Mya</taxon>
    </lineage>
</organism>
<dbReference type="PANTHER" id="PTHR31389:SF4">
    <property type="entry name" value="LD39211P"/>
    <property type="match status" value="1"/>
</dbReference>
<dbReference type="PANTHER" id="PTHR31389">
    <property type="entry name" value="LD39211P"/>
    <property type="match status" value="1"/>
</dbReference>
<name>A0ABY7F3Z6_MYAAR</name>
<protein>
    <submittedName>
        <fullName evidence="1">Uncharacterized protein</fullName>
    </submittedName>
</protein>
<dbReference type="Proteomes" id="UP001164746">
    <property type="component" value="Chromosome 9"/>
</dbReference>
<sequence length="228" mass="26998">MIKMLHNFNDLRQRLNRNWMLYFFNLGLSVKEVEEVRKMCNCTVKRLDFNRYPVHVKDLHGYAFKPLAIEIIARMHTFVVWMDASVRFKQSDLNILLGQGRKAGVFVTQGGGSVARRTLPSTFQYFNTYPCRFRTLPELQGGFLIFYMNPYIVHRIFWPWVRCALEFGCMVPDLNPEKYLACNKYGNVFGECHRFDQSVLSILLYTVYGKHISEHTMHYSENMYMSFH</sequence>
<reference evidence="1" key="1">
    <citation type="submission" date="2022-11" db="EMBL/GenBank/DDBJ databases">
        <title>Centuries of genome instability and evolution in soft-shell clam transmissible cancer (bioRxiv).</title>
        <authorList>
            <person name="Hart S.F.M."/>
            <person name="Yonemitsu M.A."/>
            <person name="Giersch R.M."/>
            <person name="Beal B.F."/>
            <person name="Arriagada G."/>
            <person name="Davis B.W."/>
            <person name="Ostrander E.A."/>
            <person name="Goff S.P."/>
            <person name="Metzger M.J."/>
        </authorList>
    </citation>
    <scope>NUCLEOTIDE SEQUENCE</scope>
    <source>
        <strain evidence="1">MELC-2E11</strain>
        <tissue evidence="1">Siphon/mantle</tissue>
    </source>
</reference>
<dbReference type="EMBL" id="CP111020">
    <property type="protein sequence ID" value="WAR15514.1"/>
    <property type="molecule type" value="Genomic_DNA"/>
</dbReference>
<evidence type="ECO:0000313" key="2">
    <source>
        <dbReference type="Proteomes" id="UP001164746"/>
    </source>
</evidence>
<dbReference type="InterPro" id="IPR012444">
    <property type="entry name" value="DUF1647"/>
</dbReference>
<evidence type="ECO:0000313" key="1">
    <source>
        <dbReference type="EMBL" id="WAR15514.1"/>
    </source>
</evidence>
<proteinExistence type="predicted"/>
<dbReference type="Pfam" id="PF07801">
    <property type="entry name" value="DUF1647"/>
    <property type="match status" value="1"/>
</dbReference>
<gene>
    <name evidence="1" type="ORF">MAR_005619</name>
</gene>
<keyword evidence="2" id="KW-1185">Reference proteome</keyword>